<evidence type="ECO:0000256" key="1">
    <source>
        <dbReference type="SAM" id="MobiDB-lite"/>
    </source>
</evidence>
<accession>A0ABU9EDD3</accession>
<feature type="region of interest" description="Disordered" evidence="1">
    <location>
        <begin position="114"/>
        <end position="137"/>
    </location>
</feature>
<organism evidence="2 3">
    <name type="scientific">Gaopeijia maritima</name>
    <dbReference type="NCBI Taxonomy" id="3119007"/>
    <lineage>
        <taxon>Bacteria</taxon>
        <taxon>Pseudomonadati</taxon>
        <taxon>Gemmatimonadota</taxon>
        <taxon>Longimicrobiia</taxon>
        <taxon>Gaopeijiales</taxon>
        <taxon>Gaopeijiaceae</taxon>
        <taxon>Gaopeijia</taxon>
    </lineage>
</organism>
<sequence>MIGGVRPVGRVDGPSTSSWLRRRKDGLEAQHRALDEGRIDDLVKLMRDEQEEAGRERDDDRPEDGPDETVDEIDVAGELEREVIALAQRLEHRITRVRAETLAELQDLDGRIEAGRFGTGPQGEAGGRRGGKFNGYL</sequence>
<gene>
    <name evidence="2" type="ORF">WI372_16200</name>
</gene>
<feature type="compositionally biased region" description="Acidic residues" evidence="1">
    <location>
        <begin position="65"/>
        <end position="74"/>
    </location>
</feature>
<proteinExistence type="predicted"/>
<feature type="compositionally biased region" description="Basic and acidic residues" evidence="1">
    <location>
        <begin position="45"/>
        <end position="64"/>
    </location>
</feature>
<feature type="region of interest" description="Disordered" evidence="1">
    <location>
        <begin position="45"/>
        <end position="74"/>
    </location>
</feature>
<evidence type="ECO:0000313" key="2">
    <source>
        <dbReference type="EMBL" id="MEK9502536.1"/>
    </source>
</evidence>
<dbReference type="Proteomes" id="UP001484239">
    <property type="component" value="Unassembled WGS sequence"/>
</dbReference>
<feature type="region of interest" description="Disordered" evidence="1">
    <location>
        <begin position="1"/>
        <end position="24"/>
    </location>
</feature>
<comment type="caution">
    <text evidence="2">The sequence shown here is derived from an EMBL/GenBank/DDBJ whole genome shotgun (WGS) entry which is preliminary data.</text>
</comment>
<keyword evidence="3" id="KW-1185">Reference proteome</keyword>
<reference evidence="2 3" key="1">
    <citation type="submission" date="2024-02" db="EMBL/GenBank/DDBJ databases">
        <title>A novel Gemmatimonadota bacterium.</title>
        <authorList>
            <person name="Du Z.-J."/>
            <person name="Ye Y.-Q."/>
        </authorList>
    </citation>
    <scope>NUCLEOTIDE SEQUENCE [LARGE SCALE GENOMIC DNA]</scope>
    <source>
        <strain evidence="2 3">DH-20</strain>
    </source>
</reference>
<dbReference type="EMBL" id="JBBHLI010000012">
    <property type="protein sequence ID" value="MEK9502536.1"/>
    <property type="molecule type" value="Genomic_DNA"/>
</dbReference>
<name>A0ABU9EDD3_9BACT</name>
<dbReference type="RefSeq" id="WP_405280541.1">
    <property type="nucleotide sequence ID" value="NZ_CP144380.1"/>
</dbReference>
<protein>
    <submittedName>
        <fullName evidence="2">Uncharacterized protein</fullName>
    </submittedName>
</protein>
<feature type="compositionally biased region" description="Low complexity" evidence="1">
    <location>
        <begin position="1"/>
        <end position="14"/>
    </location>
</feature>
<evidence type="ECO:0000313" key="3">
    <source>
        <dbReference type="Proteomes" id="UP001484239"/>
    </source>
</evidence>